<evidence type="ECO:0000259" key="2">
    <source>
        <dbReference type="Pfam" id="PF05425"/>
    </source>
</evidence>
<protein>
    <recommendedName>
        <fullName evidence="2">Copper resistance protein D domain-containing protein</fullName>
    </recommendedName>
</protein>
<proteinExistence type="predicted"/>
<organism evidence="3">
    <name type="scientific">hydrothermal vent metagenome</name>
    <dbReference type="NCBI Taxonomy" id="652676"/>
    <lineage>
        <taxon>unclassified sequences</taxon>
        <taxon>metagenomes</taxon>
        <taxon>ecological metagenomes</taxon>
    </lineage>
</organism>
<feature type="transmembrane region" description="Helical" evidence="1">
    <location>
        <begin position="50"/>
        <end position="73"/>
    </location>
</feature>
<dbReference type="EMBL" id="UOFL01000073">
    <property type="protein sequence ID" value="VAW75129.1"/>
    <property type="molecule type" value="Genomic_DNA"/>
</dbReference>
<feature type="transmembrane region" description="Helical" evidence="1">
    <location>
        <begin position="85"/>
        <end position="104"/>
    </location>
</feature>
<reference evidence="3" key="1">
    <citation type="submission" date="2018-06" db="EMBL/GenBank/DDBJ databases">
        <authorList>
            <person name="Zhirakovskaya E."/>
        </authorList>
    </citation>
    <scope>NUCLEOTIDE SEQUENCE</scope>
</reference>
<feature type="transmembrane region" description="Helical" evidence="1">
    <location>
        <begin position="124"/>
        <end position="147"/>
    </location>
</feature>
<dbReference type="GO" id="GO:0016020">
    <property type="term" value="C:membrane"/>
    <property type="evidence" value="ECO:0007669"/>
    <property type="project" value="InterPro"/>
</dbReference>
<name>A0A3B0YLI8_9ZZZZ</name>
<feature type="domain" description="Copper resistance protein D" evidence="2">
    <location>
        <begin position="48"/>
        <end position="147"/>
    </location>
</feature>
<evidence type="ECO:0000256" key="1">
    <source>
        <dbReference type="SAM" id="Phobius"/>
    </source>
</evidence>
<keyword evidence="1" id="KW-0472">Membrane</keyword>
<gene>
    <name evidence="3" type="ORF">MNBD_GAMMA12-785</name>
</gene>
<dbReference type="AlphaFoldDB" id="A0A3B0YLI8"/>
<dbReference type="Pfam" id="PF05425">
    <property type="entry name" value="CopD"/>
    <property type="match status" value="1"/>
</dbReference>
<dbReference type="InterPro" id="IPR008457">
    <property type="entry name" value="Cu-R_CopD_dom"/>
</dbReference>
<keyword evidence="1" id="KW-0812">Transmembrane</keyword>
<feature type="transmembrane region" description="Helical" evidence="1">
    <location>
        <begin position="7"/>
        <end position="30"/>
    </location>
</feature>
<accession>A0A3B0YLI8</accession>
<evidence type="ECO:0000313" key="3">
    <source>
        <dbReference type="EMBL" id="VAW75129.1"/>
    </source>
</evidence>
<sequence length="151" mass="16975">MLFLKGLAYAVHYLSAIIWIGGMFFAYVALRPAAGMMEPDQRLTLWARTLSGFFPWVIVAIILLYTSGIYLILEHKLLSTPIHVMIGLAVIMTLMFFHVYFAPFKRLKQNVIIKDWPAAGKNLAQIRLLVGINLSIGLAMVAIVTILRRLG</sequence>
<keyword evidence="1" id="KW-1133">Transmembrane helix</keyword>